<dbReference type="Gene3D" id="3.30.560.10">
    <property type="entry name" value="Glucose Oxidase, domain 3"/>
    <property type="match status" value="1"/>
</dbReference>
<comment type="cofactor">
    <cofactor evidence="1 5">
        <name>FAD</name>
        <dbReference type="ChEBI" id="CHEBI:57692"/>
    </cofactor>
</comment>
<dbReference type="PANTHER" id="PTHR11552">
    <property type="entry name" value="GLUCOSE-METHANOL-CHOLINE GMC OXIDOREDUCTASE"/>
    <property type="match status" value="1"/>
</dbReference>
<comment type="similarity">
    <text evidence="2">Belongs to the GMC oxidoreductase family.</text>
</comment>
<evidence type="ECO:0000313" key="9">
    <source>
        <dbReference type="Proteomes" id="UP001219525"/>
    </source>
</evidence>
<protein>
    <submittedName>
        <fullName evidence="8">Aryl-alcohol oxidase-like protein</fullName>
    </submittedName>
</protein>
<dbReference type="Pfam" id="PF05199">
    <property type="entry name" value="GMC_oxred_C"/>
    <property type="match status" value="1"/>
</dbReference>
<dbReference type="SUPFAM" id="SSF51905">
    <property type="entry name" value="FAD/NAD(P)-binding domain"/>
    <property type="match status" value="1"/>
</dbReference>
<dbReference type="InterPro" id="IPR007867">
    <property type="entry name" value="GMC_OxRtase_C"/>
</dbReference>
<dbReference type="InterPro" id="IPR012132">
    <property type="entry name" value="GMC_OxRdtase"/>
</dbReference>
<reference evidence="8" key="1">
    <citation type="submission" date="2023-03" db="EMBL/GenBank/DDBJ databases">
        <title>Massive genome expansion in bonnet fungi (Mycena s.s.) driven by repeated elements and novel gene families across ecological guilds.</title>
        <authorList>
            <consortium name="Lawrence Berkeley National Laboratory"/>
            <person name="Harder C.B."/>
            <person name="Miyauchi S."/>
            <person name="Viragh M."/>
            <person name="Kuo A."/>
            <person name="Thoen E."/>
            <person name="Andreopoulos B."/>
            <person name="Lu D."/>
            <person name="Skrede I."/>
            <person name="Drula E."/>
            <person name="Henrissat B."/>
            <person name="Morin E."/>
            <person name="Kohler A."/>
            <person name="Barry K."/>
            <person name="LaButti K."/>
            <person name="Morin E."/>
            <person name="Salamov A."/>
            <person name="Lipzen A."/>
            <person name="Mereny Z."/>
            <person name="Hegedus B."/>
            <person name="Baldrian P."/>
            <person name="Stursova M."/>
            <person name="Weitz H."/>
            <person name="Taylor A."/>
            <person name="Grigoriev I.V."/>
            <person name="Nagy L.G."/>
            <person name="Martin F."/>
            <person name="Kauserud H."/>
        </authorList>
    </citation>
    <scope>NUCLEOTIDE SEQUENCE</scope>
    <source>
        <strain evidence="8">9144</strain>
    </source>
</reference>
<feature type="binding site" evidence="5">
    <location>
        <begin position="105"/>
        <end position="108"/>
    </location>
    <ligand>
        <name>FAD</name>
        <dbReference type="ChEBI" id="CHEBI:57692"/>
    </ligand>
</feature>
<dbReference type="EMBL" id="JARJCW010000143">
    <property type="protein sequence ID" value="KAJ7190771.1"/>
    <property type="molecule type" value="Genomic_DNA"/>
</dbReference>
<dbReference type="InterPro" id="IPR000172">
    <property type="entry name" value="GMC_OxRdtase_N"/>
</dbReference>
<dbReference type="Gene3D" id="3.50.50.60">
    <property type="entry name" value="FAD/NAD(P)-binding domain"/>
    <property type="match status" value="1"/>
</dbReference>
<dbReference type="Proteomes" id="UP001219525">
    <property type="component" value="Unassembled WGS sequence"/>
</dbReference>
<evidence type="ECO:0000256" key="4">
    <source>
        <dbReference type="ARBA" id="ARBA00022827"/>
    </source>
</evidence>
<dbReference type="Pfam" id="PF00732">
    <property type="entry name" value="GMC_oxred_N"/>
    <property type="match status" value="1"/>
</dbReference>
<evidence type="ECO:0000256" key="5">
    <source>
        <dbReference type="PIRSR" id="PIRSR000137-2"/>
    </source>
</evidence>
<dbReference type="SUPFAM" id="SSF54373">
    <property type="entry name" value="FAD-linked reductases, C-terminal domain"/>
    <property type="match status" value="1"/>
</dbReference>
<evidence type="ECO:0000256" key="6">
    <source>
        <dbReference type="SAM" id="MobiDB-lite"/>
    </source>
</evidence>
<evidence type="ECO:0000256" key="2">
    <source>
        <dbReference type="ARBA" id="ARBA00010790"/>
    </source>
</evidence>
<feature type="binding site" evidence="5">
    <location>
        <position position="261"/>
    </location>
    <ligand>
        <name>FAD</name>
        <dbReference type="ChEBI" id="CHEBI:57692"/>
    </ligand>
</feature>
<keyword evidence="3" id="KW-0285">Flavoprotein</keyword>
<keyword evidence="9" id="KW-1185">Reference proteome</keyword>
<feature type="binding site" evidence="5">
    <location>
        <begin position="574"/>
        <end position="575"/>
    </location>
    <ligand>
        <name>FAD</name>
        <dbReference type="ChEBI" id="CHEBI:57692"/>
    </ligand>
</feature>
<evidence type="ECO:0000313" key="8">
    <source>
        <dbReference type="EMBL" id="KAJ7190771.1"/>
    </source>
</evidence>
<evidence type="ECO:0000256" key="3">
    <source>
        <dbReference type="ARBA" id="ARBA00022630"/>
    </source>
</evidence>
<name>A0AAD6UP95_9AGAR</name>
<dbReference type="PIRSF" id="PIRSF000137">
    <property type="entry name" value="Alcohol_oxidase"/>
    <property type="match status" value="1"/>
</dbReference>
<accession>A0AAD6UP95</accession>
<organism evidence="8 9">
    <name type="scientific">Mycena pura</name>
    <dbReference type="NCBI Taxonomy" id="153505"/>
    <lineage>
        <taxon>Eukaryota</taxon>
        <taxon>Fungi</taxon>
        <taxon>Dikarya</taxon>
        <taxon>Basidiomycota</taxon>
        <taxon>Agaricomycotina</taxon>
        <taxon>Agaricomycetes</taxon>
        <taxon>Agaricomycetidae</taxon>
        <taxon>Agaricales</taxon>
        <taxon>Marasmiineae</taxon>
        <taxon>Mycenaceae</taxon>
        <taxon>Mycena</taxon>
    </lineage>
</organism>
<gene>
    <name evidence="8" type="ORF">GGX14DRAFT_603556</name>
</gene>
<feature type="binding site" evidence="5">
    <location>
        <position position="97"/>
    </location>
    <ligand>
        <name>FAD</name>
        <dbReference type="ChEBI" id="CHEBI:57692"/>
    </ligand>
</feature>
<dbReference type="GO" id="GO:0016614">
    <property type="term" value="F:oxidoreductase activity, acting on CH-OH group of donors"/>
    <property type="evidence" value="ECO:0007669"/>
    <property type="project" value="InterPro"/>
</dbReference>
<sequence length="595" mass="64142">MGKTYLRPDRLPNSEYDFIVVGAGNAGGVVAARLAENPAFRILVIEAGVSDNEKDSDLLRMPFLAGTAWGTKFDWNYKTTAQTGLNGRAIEFPRGFVVGGCSNTNSLVYIRGPSEDFDRLANISGDAGWSWSSLQKYIRMNERHVSPWNNRGDEGEFDPTVHGDGPLQTSLTAEPSDLDRRVIQTTEQLKDSFPFNPDFNSGDCMGVGKKGSLLPEYSVIFFEGWIHSTVGEGARSSSSTAFLNPALESRENIDLLLHTQVTRLLPTEAHDVDFRTVEISLGANASVFTLTATKEVILCAGAIGTPQILQLSGIGPKDVLGRAGVTQLVDLPDVGQHLQDQPIVFFQWRVNGPTLSSYLRDPETVRAILAEYSASKTGFAASSAFFNTIAFLRLPETSTLLHGNDPAAGPNSAHFLFAFVNAYTPNPGQTRATEGDWISVSVVLQSPTSEGSVDIASASAFDHPNIDPAYLTTAFDIGTMMTAYKTLEAFFSAPAWNGYLGAPSPDTANLTTDGAIEAYVRKHSSTLKHPVATARISKKDDPDGVVGPDLAVKKIRGVRVVDASVLPFASAGFPQAQVYILAERAAALIKEKWGN</sequence>
<dbReference type="InterPro" id="IPR036188">
    <property type="entry name" value="FAD/NAD-bd_sf"/>
</dbReference>
<dbReference type="GO" id="GO:0050660">
    <property type="term" value="F:flavin adenine dinucleotide binding"/>
    <property type="evidence" value="ECO:0007669"/>
    <property type="project" value="InterPro"/>
</dbReference>
<dbReference type="PANTHER" id="PTHR11552:SF147">
    <property type="entry name" value="CHOLINE DEHYDROGENASE, MITOCHONDRIAL"/>
    <property type="match status" value="1"/>
</dbReference>
<feature type="domain" description="Glucose-methanol-choline oxidoreductase N-terminal" evidence="7">
    <location>
        <begin position="301"/>
        <end position="315"/>
    </location>
</feature>
<proteinExistence type="inferred from homology"/>
<keyword evidence="4 5" id="KW-0274">FAD</keyword>
<feature type="region of interest" description="Disordered" evidence="6">
    <location>
        <begin position="149"/>
        <end position="172"/>
    </location>
</feature>
<evidence type="ECO:0000259" key="7">
    <source>
        <dbReference type="PROSITE" id="PS00624"/>
    </source>
</evidence>
<comment type="caution">
    <text evidence="8">The sequence shown here is derived from an EMBL/GenBank/DDBJ whole genome shotgun (WGS) entry which is preliminary data.</text>
</comment>
<evidence type="ECO:0000256" key="1">
    <source>
        <dbReference type="ARBA" id="ARBA00001974"/>
    </source>
</evidence>
<dbReference type="PROSITE" id="PS00624">
    <property type="entry name" value="GMC_OXRED_2"/>
    <property type="match status" value="1"/>
</dbReference>
<dbReference type="AlphaFoldDB" id="A0AAD6UP95"/>